<dbReference type="AlphaFoldDB" id="A0AAP0H6Z5"/>
<name>A0AAP0H6Z5_9ASTR</name>
<accession>A0AAP0H6Z5</accession>
<organism evidence="2 3">
    <name type="scientific">Deinandra increscens subsp. villosa</name>
    <dbReference type="NCBI Taxonomy" id="3103831"/>
    <lineage>
        <taxon>Eukaryota</taxon>
        <taxon>Viridiplantae</taxon>
        <taxon>Streptophyta</taxon>
        <taxon>Embryophyta</taxon>
        <taxon>Tracheophyta</taxon>
        <taxon>Spermatophyta</taxon>
        <taxon>Magnoliopsida</taxon>
        <taxon>eudicotyledons</taxon>
        <taxon>Gunneridae</taxon>
        <taxon>Pentapetalae</taxon>
        <taxon>asterids</taxon>
        <taxon>campanulids</taxon>
        <taxon>Asterales</taxon>
        <taxon>Asteraceae</taxon>
        <taxon>Asteroideae</taxon>
        <taxon>Heliantheae alliance</taxon>
        <taxon>Madieae</taxon>
        <taxon>Madiinae</taxon>
        <taxon>Deinandra</taxon>
    </lineage>
</organism>
<keyword evidence="1" id="KW-0812">Transmembrane</keyword>
<evidence type="ECO:0000256" key="1">
    <source>
        <dbReference type="SAM" id="Phobius"/>
    </source>
</evidence>
<evidence type="ECO:0000313" key="3">
    <source>
        <dbReference type="Proteomes" id="UP001408789"/>
    </source>
</evidence>
<gene>
    <name evidence="2" type="ORF">SSX86_006632</name>
</gene>
<feature type="transmembrane region" description="Helical" evidence="1">
    <location>
        <begin position="74"/>
        <end position="95"/>
    </location>
</feature>
<dbReference type="Proteomes" id="UP001408789">
    <property type="component" value="Unassembled WGS sequence"/>
</dbReference>
<keyword evidence="1" id="KW-0472">Membrane</keyword>
<comment type="caution">
    <text evidence="2">The sequence shown here is derived from an EMBL/GenBank/DDBJ whole genome shotgun (WGS) entry which is preliminary data.</text>
</comment>
<protein>
    <submittedName>
        <fullName evidence="2">Uncharacterized protein</fullName>
    </submittedName>
</protein>
<dbReference type="EMBL" id="JBCNJP010000008">
    <property type="protein sequence ID" value="KAK9074037.1"/>
    <property type="molecule type" value="Genomic_DNA"/>
</dbReference>
<proteinExistence type="predicted"/>
<keyword evidence="3" id="KW-1185">Reference proteome</keyword>
<reference evidence="2 3" key="1">
    <citation type="submission" date="2024-04" db="EMBL/GenBank/DDBJ databases">
        <title>The reference genome of an endangered Asteraceae, Deinandra increscens subsp. villosa, native to the Central Coast of California.</title>
        <authorList>
            <person name="Guilliams M."/>
            <person name="Hasenstab-Lehman K."/>
            <person name="Meyer R."/>
            <person name="Mcevoy S."/>
        </authorList>
    </citation>
    <scope>NUCLEOTIDE SEQUENCE [LARGE SCALE GENOMIC DNA]</scope>
    <source>
        <tissue evidence="2">Leaf</tissue>
    </source>
</reference>
<keyword evidence="1" id="KW-1133">Transmembrane helix</keyword>
<sequence>MATDELLVRLKEVVAAAEVSMKLSNEMEIDMRNYQWLDLKRSRNDYTSNENEDDIIAHAKQLQLYSPKGPLVDVVVVVLWLTAFGTILCASYWSAWSAHEKHPLNNTILKDHGPQPKPLTSWYAQQLVAHFWEHKARTNFEDDRA</sequence>
<evidence type="ECO:0000313" key="2">
    <source>
        <dbReference type="EMBL" id="KAK9074037.1"/>
    </source>
</evidence>